<keyword evidence="3" id="KW-1185">Reference proteome</keyword>
<feature type="transmembrane region" description="Helical" evidence="1">
    <location>
        <begin position="20"/>
        <end position="40"/>
    </location>
</feature>
<keyword evidence="1" id="KW-1133">Transmembrane helix</keyword>
<proteinExistence type="predicted"/>
<evidence type="ECO:0000313" key="2">
    <source>
        <dbReference type="EMBL" id="MBB6123304.1"/>
    </source>
</evidence>
<gene>
    <name evidence="2" type="ORF">FHS92_001011</name>
</gene>
<keyword evidence="1" id="KW-0812">Transmembrane</keyword>
<comment type="caution">
    <text evidence="2">The sequence shown here is derived from an EMBL/GenBank/DDBJ whole genome shotgun (WGS) entry which is preliminary data.</text>
</comment>
<dbReference type="RefSeq" id="WP_184078112.1">
    <property type="nucleotide sequence ID" value="NZ_JACIJP010000001.1"/>
</dbReference>
<dbReference type="EMBL" id="JACIJP010000001">
    <property type="protein sequence ID" value="MBB6123304.1"/>
    <property type="molecule type" value="Genomic_DNA"/>
</dbReference>
<reference evidence="2 3" key="1">
    <citation type="submission" date="2020-08" db="EMBL/GenBank/DDBJ databases">
        <title>Genomic Encyclopedia of Type Strains, Phase IV (KMG-IV): sequencing the most valuable type-strain genomes for metagenomic binning, comparative biology and taxonomic classification.</title>
        <authorList>
            <person name="Goeker M."/>
        </authorList>
    </citation>
    <scope>NUCLEOTIDE SEQUENCE [LARGE SCALE GENOMIC DNA]</scope>
    <source>
        <strain evidence="2 3">DSM 102255</strain>
    </source>
</reference>
<dbReference type="Proteomes" id="UP000552700">
    <property type="component" value="Unassembled WGS sequence"/>
</dbReference>
<evidence type="ECO:0008006" key="4">
    <source>
        <dbReference type="Google" id="ProtNLM"/>
    </source>
</evidence>
<evidence type="ECO:0000313" key="3">
    <source>
        <dbReference type="Proteomes" id="UP000552700"/>
    </source>
</evidence>
<sequence>MNALPPRDQDQIRARQRGRAIVTGLILGALVILFYAITIVKLRNGG</sequence>
<evidence type="ECO:0000256" key="1">
    <source>
        <dbReference type="SAM" id="Phobius"/>
    </source>
</evidence>
<accession>A0A841IY37</accession>
<protein>
    <recommendedName>
        <fullName evidence="4">Cytochrome C oxidase assembly protein</fullName>
    </recommendedName>
</protein>
<dbReference type="AlphaFoldDB" id="A0A841IY37"/>
<keyword evidence="1" id="KW-0472">Membrane</keyword>
<organism evidence="2 3">
    <name type="scientific">Sphingobium subterraneum</name>
    <dbReference type="NCBI Taxonomy" id="627688"/>
    <lineage>
        <taxon>Bacteria</taxon>
        <taxon>Pseudomonadati</taxon>
        <taxon>Pseudomonadota</taxon>
        <taxon>Alphaproteobacteria</taxon>
        <taxon>Sphingomonadales</taxon>
        <taxon>Sphingomonadaceae</taxon>
        <taxon>Sphingobium</taxon>
    </lineage>
</organism>
<name>A0A841IY37_9SPHN</name>